<evidence type="ECO:0000313" key="3">
    <source>
        <dbReference type="Proteomes" id="UP000630149"/>
    </source>
</evidence>
<protein>
    <submittedName>
        <fullName evidence="2">Uncharacterized protein</fullName>
    </submittedName>
</protein>
<keyword evidence="1" id="KW-1133">Transmembrane helix</keyword>
<feature type="transmembrane region" description="Helical" evidence="1">
    <location>
        <begin position="20"/>
        <end position="42"/>
    </location>
</feature>
<feature type="transmembrane region" description="Helical" evidence="1">
    <location>
        <begin position="48"/>
        <end position="69"/>
    </location>
</feature>
<comment type="caution">
    <text evidence="2">The sequence shown here is derived from an EMBL/GenBank/DDBJ whole genome shotgun (WGS) entry which is preliminary data.</text>
</comment>
<evidence type="ECO:0000313" key="2">
    <source>
        <dbReference type="EMBL" id="GGI89403.1"/>
    </source>
</evidence>
<feature type="transmembrane region" description="Helical" evidence="1">
    <location>
        <begin position="81"/>
        <end position="104"/>
    </location>
</feature>
<name>A0A917JX38_9GAMM</name>
<organism evidence="2 3">
    <name type="scientific">Legionella impletisoli</name>
    <dbReference type="NCBI Taxonomy" id="343510"/>
    <lineage>
        <taxon>Bacteria</taxon>
        <taxon>Pseudomonadati</taxon>
        <taxon>Pseudomonadota</taxon>
        <taxon>Gammaproteobacteria</taxon>
        <taxon>Legionellales</taxon>
        <taxon>Legionellaceae</taxon>
        <taxon>Legionella</taxon>
    </lineage>
</organism>
<dbReference type="AlphaFoldDB" id="A0A917JX38"/>
<dbReference type="EMBL" id="BMOB01000008">
    <property type="protein sequence ID" value="GGI89403.1"/>
    <property type="molecule type" value="Genomic_DNA"/>
</dbReference>
<evidence type="ECO:0000256" key="1">
    <source>
        <dbReference type="SAM" id="Phobius"/>
    </source>
</evidence>
<sequence length="197" mass="21880">MTEQKDEALTINHPRLLSAIYFALLAVIANIVVDSILYSIGVQQLLPFFQALILAAVIAGAFGALFGKPIIHCPKPYKTKVFLWGFLMVITALPVHTLGFLYFFSGTQPHLFDGASLMDLIEMYLLVLFYSFILIGFWLGLLAGAAAIYLRGRLAYHMLNALYVTRKPTADKEKVVKPKTAKYGQATITTNNHSNHT</sequence>
<gene>
    <name evidence="2" type="ORF">GCM10007966_17650</name>
</gene>
<feature type="transmembrane region" description="Helical" evidence="1">
    <location>
        <begin position="124"/>
        <end position="150"/>
    </location>
</feature>
<keyword evidence="1" id="KW-0812">Transmembrane</keyword>
<reference evidence="2" key="2">
    <citation type="submission" date="2020-09" db="EMBL/GenBank/DDBJ databases">
        <authorList>
            <person name="Sun Q."/>
            <person name="Ohkuma M."/>
        </authorList>
    </citation>
    <scope>NUCLEOTIDE SEQUENCE</scope>
    <source>
        <strain evidence="2">JCM 13919</strain>
    </source>
</reference>
<dbReference type="Proteomes" id="UP000630149">
    <property type="component" value="Unassembled WGS sequence"/>
</dbReference>
<accession>A0A917JX38</accession>
<dbReference type="RefSeq" id="WP_165481169.1">
    <property type="nucleotide sequence ID" value="NZ_BMOB01000008.1"/>
</dbReference>
<keyword evidence="1" id="KW-0472">Membrane</keyword>
<keyword evidence="3" id="KW-1185">Reference proteome</keyword>
<proteinExistence type="predicted"/>
<reference evidence="2" key="1">
    <citation type="journal article" date="2014" name="Int. J. Syst. Evol. Microbiol.">
        <title>Complete genome sequence of Corynebacterium casei LMG S-19264T (=DSM 44701T), isolated from a smear-ripened cheese.</title>
        <authorList>
            <consortium name="US DOE Joint Genome Institute (JGI-PGF)"/>
            <person name="Walter F."/>
            <person name="Albersmeier A."/>
            <person name="Kalinowski J."/>
            <person name="Ruckert C."/>
        </authorList>
    </citation>
    <scope>NUCLEOTIDE SEQUENCE</scope>
    <source>
        <strain evidence="2">JCM 13919</strain>
    </source>
</reference>